<evidence type="ECO:0000256" key="6">
    <source>
        <dbReference type="ARBA" id="ARBA00022919"/>
    </source>
</evidence>
<dbReference type="PANTHER" id="PTHR43550:SF3">
    <property type="entry name" value="3-KETODIHYDROSPHINGOSINE REDUCTASE"/>
    <property type="match status" value="1"/>
</dbReference>
<keyword evidence="12" id="KW-0732">Signal</keyword>
<feature type="chain" id="PRO_5001653043" description="3-dehydrosphinganine reductase" evidence="12">
    <location>
        <begin position="25"/>
        <end position="321"/>
    </location>
</feature>
<evidence type="ECO:0000256" key="2">
    <source>
        <dbReference type="ARBA" id="ARBA00004760"/>
    </source>
</evidence>
<keyword evidence="7" id="KW-0560">Oxidoreductase</keyword>
<dbReference type="InterPro" id="IPR002347">
    <property type="entry name" value="SDR_fam"/>
</dbReference>
<evidence type="ECO:0000256" key="5">
    <source>
        <dbReference type="ARBA" id="ARBA00022857"/>
    </source>
</evidence>
<dbReference type="FunFam" id="3.40.50.720:FF:000468">
    <property type="entry name" value="Short-chain dehydrogenase, putative"/>
    <property type="match status" value="1"/>
</dbReference>
<dbReference type="OrthoDB" id="10267115at2759"/>
<gene>
    <name evidence="13" type="ORF">LCOR_09245.1</name>
</gene>
<comment type="caution">
    <text evidence="13">The sequence shown here is derived from an EMBL/GenBank/DDBJ whole genome shotgun (WGS) entry which is preliminary data.</text>
</comment>
<keyword evidence="14" id="KW-1185">Reference proteome</keyword>
<dbReference type="PRINTS" id="PR00081">
    <property type="entry name" value="GDHRDH"/>
</dbReference>
<organism evidence="13 14">
    <name type="scientific">Lichtheimia corymbifera JMRC:FSU:9682</name>
    <dbReference type="NCBI Taxonomy" id="1263082"/>
    <lineage>
        <taxon>Eukaryota</taxon>
        <taxon>Fungi</taxon>
        <taxon>Fungi incertae sedis</taxon>
        <taxon>Mucoromycota</taxon>
        <taxon>Mucoromycotina</taxon>
        <taxon>Mucoromycetes</taxon>
        <taxon>Mucorales</taxon>
        <taxon>Lichtheimiaceae</taxon>
        <taxon>Lichtheimia</taxon>
    </lineage>
</organism>
<evidence type="ECO:0000256" key="12">
    <source>
        <dbReference type="SAM" id="SignalP"/>
    </source>
</evidence>
<dbReference type="Proteomes" id="UP000027586">
    <property type="component" value="Unassembled WGS sequence"/>
</dbReference>
<keyword evidence="5" id="KW-0521">NADP</keyword>
<evidence type="ECO:0000256" key="3">
    <source>
        <dbReference type="ARBA" id="ARBA00004991"/>
    </source>
</evidence>
<reference evidence="13" key="1">
    <citation type="submission" date="2013-08" db="EMBL/GenBank/DDBJ databases">
        <title>Gene expansion shapes genome architecture in the human pathogen Lichtheimia corymbifera: an evolutionary genomics analysis in the ancient terrestrial Mucorales (Mucoromycotina).</title>
        <authorList>
            <person name="Schwartze V.U."/>
            <person name="Winter S."/>
            <person name="Shelest E."/>
            <person name="Marcet-Houben M."/>
            <person name="Horn F."/>
            <person name="Wehner S."/>
            <person name="Hoffmann K."/>
            <person name="Riege K."/>
            <person name="Sammeth M."/>
            <person name="Nowrousian M."/>
            <person name="Valiante V."/>
            <person name="Linde J."/>
            <person name="Jacobsen I.D."/>
            <person name="Marz M."/>
            <person name="Brakhage A.A."/>
            <person name="Gabaldon T."/>
            <person name="Bocker S."/>
            <person name="Voigt K."/>
        </authorList>
    </citation>
    <scope>NUCLEOTIDE SEQUENCE [LARGE SCALE GENOMIC DNA]</scope>
    <source>
        <strain evidence="13">FSU 9682</strain>
    </source>
</reference>
<dbReference type="GO" id="GO:0005789">
    <property type="term" value="C:endoplasmic reticulum membrane"/>
    <property type="evidence" value="ECO:0007669"/>
    <property type="project" value="TreeGrafter"/>
</dbReference>
<dbReference type="InterPro" id="IPR045022">
    <property type="entry name" value="KDSR-like"/>
</dbReference>
<keyword evidence="6" id="KW-0746">Sphingolipid metabolism</keyword>
<evidence type="ECO:0000256" key="1">
    <source>
        <dbReference type="ARBA" id="ARBA00004240"/>
    </source>
</evidence>
<sequence length="321" mass="34852">MAVSSWTSFVLAILIAFSAEKLYSHLTRKPFKPAKKHCFITGGSTGLGKALAIALVKRGAHVTIVARRQSELDKAAAEIKSSCVNGDQRVVAISADVTSKDDVVRAFDEAKVRVGCDPEYVFLCAGAAYPKLFVEHTMDDFEYANKLNYLGQVYGAHQATLRMRDAGVRNGKIVFVSSMAGLISFAGYSTYSPTKFALRGLADSLRNELKMYGIDVHIFLPGNIDSPGFINENKTKPEVTKVIEGVSTAMAPADCANALIQGLEAGNYMITTEFIAEVLRSATRGVNPSNNFILDTLMAIVAQPIGSIYALYMDYVVKHSR</sequence>
<evidence type="ECO:0000256" key="7">
    <source>
        <dbReference type="ARBA" id="ARBA00023002"/>
    </source>
</evidence>
<feature type="signal peptide" evidence="12">
    <location>
        <begin position="1"/>
        <end position="24"/>
    </location>
</feature>
<evidence type="ECO:0000256" key="11">
    <source>
        <dbReference type="ARBA" id="ARBA00048930"/>
    </source>
</evidence>
<dbReference type="GO" id="GO:0006666">
    <property type="term" value="P:3-keto-sphinganine metabolic process"/>
    <property type="evidence" value="ECO:0007669"/>
    <property type="project" value="InterPro"/>
</dbReference>
<evidence type="ECO:0000256" key="9">
    <source>
        <dbReference type="ARBA" id="ARBA00026112"/>
    </source>
</evidence>
<dbReference type="STRING" id="1263082.A0A068S985"/>
<keyword evidence="4" id="KW-0256">Endoplasmic reticulum</keyword>
<comment type="function">
    <text evidence="10">Catalyzes the reduction of 3'-oxosphinganine (3-ketodihydrosphingosine/KDS) to sphinganine (dihydrosphingosine/DHS), the second step of de novo sphingolipid biosynthesis.</text>
</comment>
<keyword evidence="8" id="KW-0443">Lipid metabolism</keyword>
<proteinExistence type="predicted"/>
<dbReference type="Gene3D" id="3.40.50.720">
    <property type="entry name" value="NAD(P)-binding Rossmann-like Domain"/>
    <property type="match status" value="1"/>
</dbReference>
<evidence type="ECO:0000256" key="8">
    <source>
        <dbReference type="ARBA" id="ARBA00023098"/>
    </source>
</evidence>
<comment type="catalytic activity">
    <reaction evidence="11">
        <text>sphinganine + NADP(+) = 3-oxosphinganine + NADPH + H(+)</text>
        <dbReference type="Rhea" id="RHEA:22640"/>
        <dbReference type="ChEBI" id="CHEBI:15378"/>
        <dbReference type="ChEBI" id="CHEBI:57783"/>
        <dbReference type="ChEBI" id="CHEBI:57817"/>
        <dbReference type="ChEBI" id="CHEBI:58299"/>
        <dbReference type="ChEBI" id="CHEBI:58349"/>
        <dbReference type="EC" id="1.1.1.102"/>
    </reaction>
    <physiologicalReaction direction="right-to-left" evidence="11">
        <dbReference type="Rhea" id="RHEA:22642"/>
    </physiologicalReaction>
</comment>
<dbReference type="GO" id="GO:0047560">
    <property type="term" value="F:3-dehydrosphinganine reductase activity"/>
    <property type="evidence" value="ECO:0007669"/>
    <property type="project" value="UniProtKB-EC"/>
</dbReference>
<accession>A0A068S985</accession>
<dbReference type="VEuPathDB" id="FungiDB:LCOR_09245.1"/>
<dbReference type="SUPFAM" id="SSF51735">
    <property type="entry name" value="NAD(P)-binding Rossmann-fold domains"/>
    <property type="match status" value="1"/>
</dbReference>
<evidence type="ECO:0000256" key="10">
    <source>
        <dbReference type="ARBA" id="ARBA00044737"/>
    </source>
</evidence>
<evidence type="ECO:0000313" key="14">
    <source>
        <dbReference type="Proteomes" id="UP000027586"/>
    </source>
</evidence>
<dbReference type="EMBL" id="CBTN010000056">
    <property type="protein sequence ID" value="CDH58382.1"/>
    <property type="molecule type" value="Genomic_DNA"/>
</dbReference>
<comment type="subcellular location">
    <subcellularLocation>
        <location evidence="1">Endoplasmic reticulum</location>
    </subcellularLocation>
</comment>
<evidence type="ECO:0000313" key="13">
    <source>
        <dbReference type="EMBL" id="CDH58382.1"/>
    </source>
</evidence>
<comment type="pathway">
    <text evidence="2">Lipid metabolism; sphingolipid metabolism.</text>
</comment>
<dbReference type="GO" id="GO:0030148">
    <property type="term" value="P:sphingolipid biosynthetic process"/>
    <property type="evidence" value="ECO:0007669"/>
    <property type="project" value="InterPro"/>
</dbReference>
<comment type="pathway">
    <text evidence="3">Sphingolipid metabolism.</text>
</comment>
<name>A0A068S985_9FUNG</name>
<evidence type="ECO:0000256" key="4">
    <source>
        <dbReference type="ARBA" id="ARBA00022824"/>
    </source>
</evidence>
<dbReference type="PANTHER" id="PTHR43550">
    <property type="entry name" value="3-KETODIHYDROSPHINGOSINE REDUCTASE"/>
    <property type="match status" value="1"/>
</dbReference>
<dbReference type="AlphaFoldDB" id="A0A068S985"/>
<dbReference type="InterPro" id="IPR036291">
    <property type="entry name" value="NAD(P)-bd_dom_sf"/>
</dbReference>
<dbReference type="CDD" id="cd08939">
    <property type="entry name" value="KDSR-like_SDR_c"/>
    <property type="match status" value="1"/>
</dbReference>
<dbReference type="EC" id="1.1.1.102" evidence="9"/>
<dbReference type="Pfam" id="PF00106">
    <property type="entry name" value="adh_short"/>
    <property type="match status" value="1"/>
</dbReference>
<protein>
    <recommendedName>
        <fullName evidence="9">3-dehydrosphinganine reductase</fullName>
        <ecNumber evidence="9">1.1.1.102</ecNumber>
    </recommendedName>
</protein>